<keyword evidence="1" id="KW-0732">Signal</keyword>
<dbReference type="Gene3D" id="2.60.40.1120">
    <property type="entry name" value="Carboxypeptidase-like, regulatory domain"/>
    <property type="match status" value="1"/>
</dbReference>
<protein>
    <recommendedName>
        <fullName evidence="4">Carboxypeptidase regulatory-like domain-containing protein</fullName>
    </recommendedName>
</protein>
<dbReference type="SUPFAM" id="SSF49452">
    <property type="entry name" value="Starch-binding domain-like"/>
    <property type="match status" value="1"/>
</dbReference>
<evidence type="ECO:0000313" key="3">
    <source>
        <dbReference type="Proteomes" id="UP000184420"/>
    </source>
</evidence>
<proteinExistence type="predicted"/>
<feature type="chain" id="PRO_5009923936" description="Carboxypeptidase regulatory-like domain-containing protein" evidence="1">
    <location>
        <begin position="26"/>
        <end position="171"/>
    </location>
</feature>
<dbReference type="GO" id="GO:0030246">
    <property type="term" value="F:carbohydrate binding"/>
    <property type="evidence" value="ECO:0007669"/>
    <property type="project" value="InterPro"/>
</dbReference>
<keyword evidence="3" id="KW-1185">Reference proteome</keyword>
<gene>
    <name evidence="2" type="ORF">SAMN05444266_103494</name>
</gene>
<accession>A0A1M7B1L3</accession>
<evidence type="ECO:0000313" key="2">
    <source>
        <dbReference type="EMBL" id="SHL48908.1"/>
    </source>
</evidence>
<sequence>MKKTMTGMFALAAMVLGMTAFNSTAATPVKGADSIAVISADSLAGADTAAIRSGVAVSLDSIAGRIDSIAGLDSLKSVDSLKGTDSLRAVEAGSITGKISPADGATEVEAVNGADKLKAAVSQGTFTIPGAKAGAYTITIKGKAPYKDAEVKDVKVEDGKVTDIGEVKLEQ</sequence>
<name>A0A1M7B1L3_9BACT</name>
<evidence type="ECO:0000256" key="1">
    <source>
        <dbReference type="SAM" id="SignalP"/>
    </source>
</evidence>
<evidence type="ECO:0008006" key="4">
    <source>
        <dbReference type="Google" id="ProtNLM"/>
    </source>
</evidence>
<organism evidence="2 3">
    <name type="scientific">Chitinophaga jiangningensis</name>
    <dbReference type="NCBI Taxonomy" id="1419482"/>
    <lineage>
        <taxon>Bacteria</taxon>
        <taxon>Pseudomonadati</taxon>
        <taxon>Bacteroidota</taxon>
        <taxon>Chitinophagia</taxon>
        <taxon>Chitinophagales</taxon>
        <taxon>Chitinophagaceae</taxon>
        <taxon>Chitinophaga</taxon>
    </lineage>
</organism>
<dbReference type="STRING" id="1419482.SAMN05444266_103494"/>
<dbReference type="EMBL" id="FRBL01000003">
    <property type="protein sequence ID" value="SHL48908.1"/>
    <property type="molecule type" value="Genomic_DNA"/>
</dbReference>
<dbReference type="RefSeq" id="WP_245805642.1">
    <property type="nucleotide sequence ID" value="NZ_FRBL01000003.1"/>
</dbReference>
<dbReference type="InterPro" id="IPR013784">
    <property type="entry name" value="Carb-bd-like_fold"/>
</dbReference>
<feature type="signal peptide" evidence="1">
    <location>
        <begin position="1"/>
        <end position="25"/>
    </location>
</feature>
<dbReference type="AlphaFoldDB" id="A0A1M7B1L3"/>
<reference evidence="2 3" key="1">
    <citation type="submission" date="2016-11" db="EMBL/GenBank/DDBJ databases">
        <authorList>
            <person name="Jaros S."/>
            <person name="Januszkiewicz K."/>
            <person name="Wedrychowicz H."/>
        </authorList>
    </citation>
    <scope>NUCLEOTIDE SEQUENCE [LARGE SCALE GENOMIC DNA]</scope>
    <source>
        <strain evidence="2 3">DSM 27406</strain>
    </source>
</reference>
<dbReference type="Proteomes" id="UP000184420">
    <property type="component" value="Unassembled WGS sequence"/>
</dbReference>